<evidence type="ECO:0000313" key="1">
    <source>
        <dbReference type="EMBL" id="KAB2613171.1"/>
    </source>
</evidence>
<sequence length="87" mass="9452">MQDQSSHSPLFLSRSAVPTPIPSALPRPPPVASSTSGNFSAPLLISLLLAFKNNRECRVLSRSLCLSRTPTVFINQIDCFPQISLKS</sequence>
<protein>
    <submittedName>
        <fullName evidence="1">Uncharacterized protein</fullName>
    </submittedName>
</protein>
<evidence type="ECO:0000313" key="2">
    <source>
        <dbReference type="Proteomes" id="UP000327157"/>
    </source>
</evidence>
<comment type="caution">
    <text evidence="1">The sequence shown here is derived from an EMBL/GenBank/DDBJ whole genome shotgun (WGS) entry which is preliminary data.</text>
</comment>
<proteinExistence type="predicted"/>
<organism evidence="1 2">
    <name type="scientific">Pyrus ussuriensis x Pyrus communis</name>
    <dbReference type="NCBI Taxonomy" id="2448454"/>
    <lineage>
        <taxon>Eukaryota</taxon>
        <taxon>Viridiplantae</taxon>
        <taxon>Streptophyta</taxon>
        <taxon>Embryophyta</taxon>
        <taxon>Tracheophyta</taxon>
        <taxon>Spermatophyta</taxon>
        <taxon>Magnoliopsida</taxon>
        <taxon>eudicotyledons</taxon>
        <taxon>Gunneridae</taxon>
        <taxon>Pentapetalae</taxon>
        <taxon>rosids</taxon>
        <taxon>fabids</taxon>
        <taxon>Rosales</taxon>
        <taxon>Rosaceae</taxon>
        <taxon>Amygdaloideae</taxon>
        <taxon>Maleae</taxon>
        <taxon>Pyrus</taxon>
    </lineage>
</organism>
<reference evidence="2" key="2">
    <citation type="submission" date="2019-10" db="EMBL/GenBank/DDBJ databases">
        <title>A de novo genome assembly of a pear dwarfing rootstock.</title>
        <authorList>
            <person name="Wang F."/>
            <person name="Wang J."/>
            <person name="Li S."/>
            <person name="Zhang Y."/>
            <person name="Fang M."/>
            <person name="Ma L."/>
            <person name="Zhao Y."/>
            <person name="Jiang S."/>
        </authorList>
    </citation>
    <scope>NUCLEOTIDE SEQUENCE [LARGE SCALE GENOMIC DNA]</scope>
</reference>
<name>A0A5N5GH36_9ROSA</name>
<dbReference type="Proteomes" id="UP000327157">
    <property type="component" value="Chromosome 9"/>
</dbReference>
<dbReference type="EMBL" id="SMOL01000458">
    <property type="protein sequence ID" value="KAB2613171.1"/>
    <property type="molecule type" value="Genomic_DNA"/>
</dbReference>
<gene>
    <name evidence="1" type="ORF">D8674_035487</name>
</gene>
<reference evidence="1 2" key="3">
    <citation type="submission" date="2019-11" db="EMBL/GenBank/DDBJ databases">
        <title>A de novo genome assembly of a pear dwarfing rootstock.</title>
        <authorList>
            <person name="Wang F."/>
            <person name="Wang J."/>
            <person name="Li S."/>
            <person name="Zhang Y."/>
            <person name="Fang M."/>
            <person name="Ma L."/>
            <person name="Zhao Y."/>
            <person name="Jiang S."/>
        </authorList>
    </citation>
    <scope>NUCLEOTIDE SEQUENCE [LARGE SCALE GENOMIC DNA]</scope>
    <source>
        <strain evidence="1">S2</strain>
        <tissue evidence="1">Leaf</tissue>
    </source>
</reference>
<keyword evidence="2" id="KW-1185">Reference proteome</keyword>
<accession>A0A5N5GH36</accession>
<dbReference type="AlphaFoldDB" id="A0A5N5GH36"/>
<reference evidence="1 2" key="1">
    <citation type="submission" date="2019-09" db="EMBL/GenBank/DDBJ databases">
        <authorList>
            <person name="Ou C."/>
        </authorList>
    </citation>
    <scope>NUCLEOTIDE SEQUENCE [LARGE SCALE GENOMIC DNA]</scope>
    <source>
        <strain evidence="1">S2</strain>
        <tissue evidence="1">Leaf</tissue>
    </source>
</reference>